<dbReference type="CDD" id="cd07834">
    <property type="entry name" value="STKc_MAPK"/>
    <property type="match status" value="1"/>
</dbReference>
<evidence type="ECO:0000256" key="6">
    <source>
        <dbReference type="ARBA" id="ARBA00047592"/>
    </source>
</evidence>
<keyword evidence="8" id="KW-0732">Signal</keyword>
<evidence type="ECO:0000256" key="3">
    <source>
        <dbReference type="ARBA" id="ARBA00022741"/>
    </source>
</evidence>
<evidence type="ECO:0000256" key="4">
    <source>
        <dbReference type="ARBA" id="ARBA00022777"/>
    </source>
</evidence>
<dbReference type="InterPro" id="IPR003527">
    <property type="entry name" value="MAP_kinase_CS"/>
</dbReference>
<dbReference type="GO" id="GO:0005524">
    <property type="term" value="F:ATP binding"/>
    <property type="evidence" value="ECO:0007669"/>
    <property type="project" value="UniProtKB-KW"/>
</dbReference>
<dbReference type="GO" id="GO:0004707">
    <property type="term" value="F:MAP kinase activity"/>
    <property type="evidence" value="ECO:0007669"/>
    <property type="project" value="UniProtKB-EC"/>
</dbReference>
<dbReference type="Gene3D" id="1.10.510.10">
    <property type="entry name" value="Transferase(Phosphotransferase) domain 1"/>
    <property type="match status" value="1"/>
</dbReference>
<dbReference type="FunFam" id="1.10.510.10:FF:000040">
    <property type="entry name" value="Mitogen-activated protein kinase"/>
    <property type="match status" value="1"/>
</dbReference>
<dbReference type="SMART" id="SM00220">
    <property type="entry name" value="S_TKc"/>
    <property type="match status" value="1"/>
</dbReference>
<dbReference type="Pfam" id="PF00069">
    <property type="entry name" value="Pkinase"/>
    <property type="match status" value="1"/>
</dbReference>
<dbReference type="InterPro" id="IPR008271">
    <property type="entry name" value="Ser/Thr_kinase_AS"/>
</dbReference>
<keyword evidence="1" id="KW-0723">Serine/threonine-protein kinase</keyword>
<evidence type="ECO:0000256" key="8">
    <source>
        <dbReference type="SAM" id="SignalP"/>
    </source>
</evidence>
<comment type="catalytic activity">
    <reaction evidence="7">
        <text>L-seryl-[protein] + ATP = O-phospho-L-seryl-[protein] + ADP + H(+)</text>
        <dbReference type="Rhea" id="RHEA:17989"/>
        <dbReference type="Rhea" id="RHEA-COMP:9863"/>
        <dbReference type="Rhea" id="RHEA-COMP:11604"/>
        <dbReference type="ChEBI" id="CHEBI:15378"/>
        <dbReference type="ChEBI" id="CHEBI:29999"/>
        <dbReference type="ChEBI" id="CHEBI:30616"/>
        <dbReference type="ChEBI" id="CHEBI:83421"/>
        <dbReference type="ChEBI" id="CHEBI:456216"/>
        <dbReference type="EC" id="2.7.11.24"/>
    </reaction>
</comment>
<dbReference type="Gene3D" id="3.30.200.20">
    <property type="entry name" value="Phosphorylase Kinase, domain 1"/>
    <property type="match status" value="1"/>
</dbReference>
<keyword evidence="4" id="KW-0418">Kinase</keyword>
<dbReference type="InterPro" id="IPR000719">
    <property type="entry name" value="Prot_kinase_dom"/>
</dbReference>
<evidence type="ECO:0000256" key="5">
    <source>
        <dbReference type="ARBA" id="ARBA00022840"/>
    </source>
</evidence>
<evidence type="ECO:0000256" key="2">
    <source>
        <dbReference type="ARBA" id="ARBA00022679"/>
    </source>
</evidence>
<name>A0A0A9XSU9_LYGHE</name>
<feature type="signal peptide" evidence="8">
    <location>
        <begin position="1"/>
        <end position="17"/>
    </location>
</feature>
<sequence>ICGVLSLSPFFFLCTHGCVCVFQHCTTFTVQVAIKKVSTAFEDIVDTKRTLREVKMLHHFKHENIIGLLDLLEPPKNQPLVDVYMILDYMETDLHKIIYSQNRLTDDHIQYFMYQALRALKFIHSANVIHRDLKPSNLLLNSDCGLKICDFGLARGVKEAPLDNDLTEYVVTRWYRAPEVMYSIQDYSYKIDVWAMGCILAELYGRKPLFPGEDYIKQMNLIFEVLGTPSSEDVKSISNKRALQYIQSLPRKHPIPLNNLFPNASPNAIDLMQKMLQFNPSKRITVQQALDHPYFATLRVVESEVVADEPFDFSFENQFHDRKQLQELMWDEIYHYRPWLKSDRGASDSLHNSASSSDDTVPCDRCGNSICVCTNRPRRTKFHFHNLV</sequence>
<dbReference type="PROSITE" id="PS00108">
    <property type="entry name" value="PROTEIN_KINASE_ST"/>
    <property type="match status" value="1"/>
</dbReference>
<reference evidence="10" key="1">
    <citation type="journal article" date="2014" name="PLoS ONE">
        <title>Transcriptome-Based Identification of ABC Transporters in the Western Tarnished Plant Bug Lygus hesperus.</title>
        <authorList>
            <person name="Hull J.J."/>
            <person name="Chaney K."/>
            <person name="Geib S.M."/>
            <person name="Fabrick J.A."/>
            <person name="Brent C.S."/>
            <person name="Walsh D."/>
            <person name="Lavine L.C."/>
        </authorList>
    </citation>
    <scope>NUCLEOTIDE SEQUENCE</scope>
</reference>
<dbReference type="PROSITE" id="PS50011">
    <property type="entry name" value="PROTEIN_KINASE_DOM"/>
    <property type="match status" value="1"/>
</dbReference>
<evidence type="ECO:0000256" key="1">
    <source>
        <dbReference type="ARBA" id="ARBA00022527"/>
    </source>
</evidence>
<dbReference type="PANTHER" id="PTHR24055">
    <property type="entry name" value="MITOGEN-ACTIVATED PROTEIN KINASE"/>
    <property type="match status" value="1"/>
</dbReference>
<dbReference type="PROSITE" id="PS01351">
    <property type="entry name" value="MAPK"/>
    <property type="match status" value="1"/>
</dbReference>
<dbReference type="InterPro" id="IPR050117">
    <property type="entry name" value="MAPK"/>
</dbReference>
<reference evidence="10" key="2">
    <citation type="submission" date="2014-07" db="EMBL/GenBank/DDBJ databases">
        <authorList>
            <person name="Hull J."/>
        </authorList>
    </citation>
    <scope>NUCLEOTIDE SEQUENCE</scope>
</reference>
<keyword evidence="5" id="KW-0067">ATP-binding</keyword>
<keyword evidence="2" id="KW-0808">Transferase</keyword>
<dbReference type="AlphaFoldDB" id="A0A0A9XSU9"/>
<keyword evidence="3" id="KW-0547">Nucleotide-binding</keyword>
<proteinExistence type="predicted"/>
<organism evidence="10">
    <name type="scientific">Lygus hesperus</name>
    <name type="common">Western plant bug</name>
    <dbReference type="NCBI Taxonomy" id="30085"/>
    <lineage>
        <taxon>Eukaryota</taxon>
        <taxon>Metazoa</taxon>
        <taxon>Ecdysozoa</taxon>
        <taxon>Arthropoda</taxon>
        <taxon>Hexapoda</taxon>
        <taxon>Insecta</taxon>
        <taxon>Pterygota</taxon>
        <taxon>Neoptera</taxon>
        <taxon>Paraneoptera</taxon>
        <taxon>Hemiptera</taxon>
        <taxon>Heteroptera</taxon>
        <taxon>Panheteroptera</taxon>
        <taxon>Cimicomorpha</taxon>
        <taxon>Miridae</taxon>
        <taxon>Mirini</taxon>
        <taxon>Lygus</taxon>
    </lineage>
</organism>
<protein>
    <recommendedName>
        <fullName evidence="9">Protein kinase domain-containing protein</fullName>
    </recommendedName>
</protein>
<evidence type="ECO:0000259" key="9">
    <source>
        <dbReference type="PROSITE" id="PS50011"/>
    </source>
</evidence>
<evidence type="ECO:0000313" key="10">
    <source>
        <dbReference type="EMBL" id="JAG21903.1"/>
    </source>
</evidence>
<feature type="chain" id="PRO_5002070277" description="Protein kinase domain-containing protein" evidence="8">
    <location>
        <begin position="18"/>
        <end position="388"/>
    </location>
</feature>
<comment type="catalytic activity">
    <reaction evidence="6">
        <text>L-threonyl-[protein] + ATP = O-phospho-L-threonyl-[protein] + ADP + H(+)</text>
        <dbReference type="Rhea" id="RHEA:46608"/>
        <dbReference type="Rhea" id="RHEA-COMP:11060"/>
        <dbReference type="Rhea" id="RHEA-COMP:11605"/>
        <dbReference type="ChEBI" id="CHEBI:15378"/>
        <dbReference type="ChEBI" id="CHEBI:30013"/>
        <dbReference type="ChEBI" id="CHEBI:30616"/>
        <dbReference type="ChEBI" id="CHEBI:61977"/>
        <dbReference type="ChEBI" id="CHEBI:456216"/>
        <dbReference type="EC" id="2.7.11.24"/>
    </reaction>
</comment>
<accession>A0A0A9XSU9</accession>
<dbReference type="InterPro" id="IPR011009">
    <property type="entry name" value="Kinase-like_dom_sf"/>
</dbReference>
<feature type="domain" description="Protein kinase" evidence="9">
    <location>
        <begin position="1"/>
        <end position="295"/>
    </location>
</feature>
<evidence type="ECO:0000256" key="7">
    <source>
        <dbReference type="ARBA" id="ARBA00048312"/>
    </source>
</evidence>
<dbReference type="GO" id="GO:0106310">
    <property type="term" value="F:protein serine kinase activity"/>
    <property type="evidence" value="ECO:0007669"/>
    <property type="project" value="RHEA"/>
</dbReference>
<feature type="non-terminal residue" evidence="10">
    <location>
        <position position="1"/>
    </location>
</feature>
<gene>
    <name evidence="10" type="ORF">CM83_28024</name>
</gene>
<dbReference type="EMBL" id="GBHO01021701">
    <property type="protein sequence ID" value="JAG21903.1"/>
    <property type="molecule type" value="Transcribed_RNA"/>
</dbReference>
<dbReference type="SUPFAM" id="SSF56112">
    <property type="entry name" value="Protein kinase-like (PK-like)"/>
    <property type="match status" value="1"/>
</dbReference>